<proteinExistence type="predicted"/>
<accession>A0AAE0L596</accession>
<dbReference type="PANTHER" id="PTHR47272:SF1">
    <property type="entry name" value="PIGGYBAC TRANSPOSABLE ELEMENT-DERIVED PROTEIN 3-LIKE"/>
    <property type="match status" value="1"/>
</dbReference>
<dbReference type="PANTHER" id="PTHR47272">
    <property type="entry name" value="DDE_TNP_1_7 DOMAIN-CONTAINING PROTEIN"/>
    <property type="match status" value="1"/>
</dbReference>
<protein>
    <recommendedName>
        <fullName evidence="5">PiggyBac transposable element-derived protein domain-containing protein</fullName>
    </recommendedName>
</protein>
<evidence type="ECO:0008006" key="5">
    <source>
        <dbReference type="Google" id="ProtNLM"/>
    </source>
</evidence>
<dbReference type="EMBL" id="LGRX02008895">
    <property type="protein sequence ID" value="KAK3272568.1"/>
    <property type="molecule type" value="Genomic_DNA"/>
</dbReference>
<dbReference type="Proteomes" id="UP001190700">
    <property type="component" value="Unassembled WGS sequence"/>
</dbReference>
<feature type="transmembrane region" description="Helical" evidence="2">
    <location>
        <begin position="59"/>
        <end position="79"/>
    </location>
</feature>
<keyword evidence="2" id="KW-1133">Transmembrane helix</keyword>
<keyword evidence="2" id="KW-0812">Transmembrane</keyword>
<organism evidence="3 4">
    <name type="scientific">Cymbomonas tetramitiformis</name>
    <dbReference type="NCBI Taxonomy" id="36881"/>
    <lineage>
        <taxon>Eukaryota</taxon>
        <taxon>Viridiplantae</taxon>
        <taxon>Chlorophyta</taxon>
        <taxon>Pyramimonadophyceae</taxon>
        <taxon>Pyramimonadales</taxon>
        <taxon>Pyramimonadaceae</taxon>
        <taxon>Cymbomonas</taxon>
    </lineage>
</organism>
<feature type="compositionally biased region" description="Polar residues" evidence="1">
    <location>
        <begin position="124"/>
        <end position="144"/>
    </location>
</feature>
<feature type="region of interest" description="Disordered" evidence="1">
    <location>
        <begin position="185"/>
        <end position="209"/>
    </location>
</feature>
<evidence type="ECO:0000313" key="4">
    <source>
        <dbReference type="Proteomes" id="UP001190700"/>
    </source>
</evidence>
<reference evidence="3 4" key="1">
    <citation type="journal article" date="2015" name="Genome Biol. Evol.">
        <title>Comparative Genomics of a Bacterivorous Green Alga Reveals Evolutionary Causalities and Consequences of Phago-Mixotrophic Mode of Nutrition.</title>
        <authorList>
            <person name="Burns J.A."/>
            <person name="Paasch A."/>
            <person name="Narechania A."/>
            <person name="Kim E."/>
        </authorList>
    </citation>
    <scope>NUCLEOTIDE SEQUENCE [LARGE SCALE GENOMIC DNA]</scope>
    <source>
        <strain evidence="3 4">PLY_AMNH</strain>
    </source>
</reference>
<dbReference type="AlphaFoldDB" id="A0AAE0L596"/>
<sequence>MVSKSREIWDKSAGKKVNIMFERLNVIDNYNYKMNSVDIADQLRDIYRFDGPWMRQRKWWWALWLWAIGVAVVNAYLCYKAQCTEKGIEPMSHRTFQERLARDLCHTGINGPLPGEKAQERKGSQTNHGLTSPRSVTSKPTGTRMTKKKLESWSSRFYGAHPLKSCEGGNRCQWCNFKSAQLLERQSEASSSQSKKRKAGTSVDSQPER</sequence>
<evidence type="ECO:0000313" key="3">
    <source>
        <dbReference type="EMBL" id="KAK3272568.1"/>
    </source>
</evidence>
<feature type="region of interest" description="Disordered" evidence="1">
    <location>
        <begin position="111"/>
        <end position="148"/>
    </location>
</feature>
<comment type="caution">
    <text evidence="3">The sequence shown here is derived from an EMBL/GenBank/DDBJ whole genome shotgun (WGS) entry which is preliminary data.</text>
</comment>
<evidence type="ECO:0000256" key="2">
    <source>
        <dbReference type="SAM" id="Phobius"/>
    </source>
</evidence>
<keyword evidence="4" id="KW-1185">Reference proteome</keyword>
<name>A0AAE0L596_9CHLO</name>
<evidence type="ECO:0000256" key="1">
    <source>
        <dbReference type="SAM" id="MobiDB-lite"/>
    </source>
</evidence>
<gene>
    <name evidence="3" type="ORF">CYMTET_19144</name>
</gene>
<keyword evidence="2" id="KW-0472">Membrane</keyword>